<keyword evidence="1" id="KW-0472">Membrane</keyword>
<keyword evidence="1" id="KW-1133">Transmembrane helix</keyword>
<protein>
    <submittedName>
        <fullName evidence="2">Uncharacterized protein</fullName>
    </submittedName>
</protein>
<keyword evidence="3" id="KW-1185">Reference proteome</keyword>
<evidence type="ECO:0000313" key="3">
    <source>
        <dbReference type="Proteomes" id="UP001311232"/>
    </source>
</evidence>
<feature type="transmembrane region" description="Helical" evidence="1">
    <location>
        <begin position="35"/>
        <end position="61"/>
    </location>
</feature>
<comment type="caution">
    <text evidence="2">The sequence shown here is derived from an EMBL/GenBank/DDBJ whole genome shotgun (WGS) entry which is preliminary data.</text>
</comment>
<dbReference type="AlphaFoldDB" id="A0AAV9R1I9"/>
<accession>A0AAV9R1I9</accession>
<gene>
    <name evidence="2" type="ORF">CRENBAI_003314</name>
</gene>
<evidence type="ECO:0000313" key="2">
    <source>
        <dbReference type="EMBL" id="KAK5603631.1"/>
    </source>
</evidence>
<reference evidence="2 3" key="1">
    <citation type="submission" date="2021-06" db="EMBL/GenBank/DDBJ databases">
        <authorList>
            <person name="Palmer J.M."/>
        </authorList>
    </citation>
    <scope>NUCLEOTIDE SEQUENCE [LARGE SCALE GENOMIC DNA]</scope>
    <source>
        <strain evidence="2 3">MEX-2019</strain>
        <tissue evidence="2">Muscle</tissue>
    </source>
</reference>
<keyword evidence="1" id="KW-0812">Transmembrane</keyword>
<evidence type="ECO:0000256" key="1">
    <source>
        <dbReference type="SAM" id="Phobius"/>
    </source>
</evidence>
<name>A0AAV9R1I9_9TELE</name>
<sequence length="62" mass="6956">MCWARVKRRAELSNDRLVEVMVKCFLDGYRVQPPVLLLCSFTAILIAVYTPGSVCVTIIIAI</sequence>
<proteinExistence type="predicted"/>
<dbReference type="Proteomes" id="UP001311232">
    <property type="component" value="Unassembled WGS sequence"/>
</dbReference>
<dbReference type="EMBL" id="JAHHUM010002421">
    <property type="protein sequence ID" value="KAK5603631.1"/>
    <property type="molecule type" value="Genomic_DNA"/>
</dbReference>
<organism evidence="2 3">
    <name type="scientific">Crenichthys baileyi</name>
    <name type="common">White River springfish</name>
    <dbReference type="NCBI Taxonomy" id="28760"/>
    <lineage>
        <taxon>Eukaryota</taxon>
        <taxon>Metazoa</taxon>
        <taxon>Chordata</taxon>
        <taxon>Craniata</taxon>
        <taxon>Vertebrata</taxon>
        <taxon>Euteleostomi</taxon>
        <taxon>Actinopterygii</taxon>
        <taxon>Neopterygii</taxon>
        <taxon>Teleostei</taxon>
        <taxon>Neoteleostei</taxon>
        <taxon>Acanthomorphata</taxon>
        <taxon>Ovalentaria</taxon>
        <taxon>Atherinomorphae</taxon>
        <taxon>Cyprinodontiformes</taxon>
        <taxon>Goodeidae</taxon>
        <taxon>Crenichthys</taxon>
    </lineage>
</organism>